<accession>A0AAD5MEU6</accession>
<dbReference type="GO" id="GO:0006508">
    <property type="term" value="P:proteolysis"/>
    <property type="evidence" value="ECO:0007669"/>
    <property type="project" value="InterPro"/>
</dbReference>
<dbReference type="InterPro" id="IPR001254">
    <property type="entry name" value="Trypsin_dom"/>
</dbReference>
<evidence type="ECO:0000313" key="4">
    <source>
        <dbReference type="EMBL" id="KAJ1355508.1"/>
    </source>
</evidence>
<dbReference type="PANTHER" id="PTHR24256">
    <property type="entry name" value="TRYPTASE-RELATED"/>
    <property type="match status" value="1"/>
</dbReference>
<dbReference type="InterPro" id="IPR009003">
    <property type="entry name" value="Peptidase_S1_PA"/>
</dbReference>
<evidence type="ECO:0000256" key="1">
    <source>
        <dbReference type="ARBA" id="ARBA00023157"/>
    </source>
</evidence>
<comment type="caution">
    <text evidence="4">The sequence shown here is derived from an EMBL/GenBank/DDBJ whole genome shotgun (WGS) entry which is preliminary data.</text>
</comment>
<dbReference type="Proteomes" id="UP001196413">
    <property type="component" value="Unassembled WGS sequence"/>
</dbReference>
<dbReference type="InterPro" id="IPR051487">
    <property type="entry name" value="Ser/Thr_Proteases_Immune/Dev"/>
</dbReference>
<dbReference type="InterPro" id="IPR033116">
    <property type="entry name" value="TRYPSIN_SER"/>
</dbReference>
<evidence type="ECO:0000259" key="3">
    <source>
        <dbReference type="PROSITE" id="PS50240"/>
    </source>
</evidence>
<dbReference type="GO" id="GO:0004252">
    <property type="term" value="F:serine-type endopeptidase activity"/>
    <property type="evidence" value="ECO:0007669"/>
    <property type="project" value="InterPro"/>
</dbReference>
<evidence type="ECO:0000256" key="2">
    <source>
        <dbReference type="ARBA" id="ARBA00024195"/>
    </source>
</evidence>
<dbReference type="EMBL" id="JAHQIW010002490">
    <property type="protein sequence ID" value="KAJ1355508.1"/>
    <property type="molecule type" value="Genomic_DNA"/>
</dbReference>
<dbReference type="Gene3D" id="2.40.10.10">
    <property type="entry name" value="Trypsin-like serine proteases"/>
    <property type="match status" value="1"/>
</dbReference>
<gene>
    <name evidence="4" type="ORF">KIN20_012947</name>
</gene>
<organism evidence="4 5">
    <name type="scientific">Parelaphostrongylus tenuis</name>
    <name type="common">Meningeal worm</name>
    <dbReference type="NCBI Taxonomy" id="148309"/>
    <lineage>
        <taxon>Eukaryota</taxon>
        <taxon>Metazoa</taxon>
        <taxon>Ecdysozoa</taxon>
        <taxon>Nematoda</taxon>
        <taxon>Chromadorea</taxon>
        <taxon>Rhabditida</taxon>
        <taxon>Rhabditina</taxon>
        <taxon>Rhabditomorpha</taxon>
        <taxon>Strongyloidea</taxon>
        <taxon>Metastrongylidae</taxon>
        <taxon>Parelaphostrongylus</taxon>
    </lineage>
</organism>
<keyword evidence="5" id="KW-1185">Reference proteome</keyword>
<evidence type="ECO:0000313" key="5">
    <source>
        <dbReference type="Proteomes" id="UP001196413"/>
    </source>
</evidence>
<reference evidence="4" key="1">
    <citation type="submission" date="2021-06" db="EMBL/GenBank/DDBJ databases">
        <title>Parelaphostrongylus tenuis whole genome reference sequence.</title>
        <authorList>
            <person name="Garwood T.J."/>
            <person name="Larsen P.A."/>
            <person name="Fountain-Jones N.M."/>
            <person name="Garbe J.R."/>
            <person name="Macchietto M.G."/>
            <person name="Kania S.A."/>
            <person name="Gerhold R.W."/>
            <person name="Richards J.E."/>
            <person name="Wolf T.M."/>
        </authorList>
    </citation>
    <scope>NUCLEOTIDE SEQUENCE</scope>
    <source>
        <strain evidence="4">MNPRO001-30</strain>
        <tissue evidence="4">Meninges</tissue>
    </source>
</reference>
<dbReference type="PROSITE" id="PS00135">
    <property type="entry name" value="TRYPSIN_SER"/>
    <property type="match status" value="1"/>
</dbReference>
<dbReference type="AlphaFoldDB" id="A0AAD5MEU6"/>
<dbReference type="InterPro" id="IPR043504">
    <property type="entry name" value="Peptidase_S1_PA_chymotrypsin"/>
</dbReference>
<keyword evidence="1" id="KW-1015">Disulfide bond</keyword>
<comment type="similarity">
    <text evidence="2">Belongs to the peptidase S1 family. CLIP subfamily.</text>
</comment>
<sequence>MKLSDVVLQATVPLIPLGQCQLVWSTLSAGAMTISNKQICAGSKLHGTAPGDSGGPLVVYDNTGRLVQVGITSFGAGGLAGILDQDTYPGVYTRVASYSTWIENVVMNAVDTVQVQSFAIIFICIIILEP</sequence>
<dbReference type="SUPFAM" id="SSF50494">
    <property type="entry name" value="Trypsin-like serine proteases"/>
    <property type="match status" value="1"/>
</dbReference>
<name>A0AAD5MEU6_PARTN</name>
<feature type="domain" description="Peptidase S1" evidence="3">
    <location>
        <begin position="1"/>
        <end position="107"/>
    </location>
</feature>
<dbReference type="Pfam" id="PF00089">
    <property type="entry name" value="Trypsin"/>
    <property type="match status" value="1"/>
</dbReference>
<dbReference type="PROSITE" id="PS50240">
    <property type="entry name" value="TRYPSIN_DOM"/>
    <property type="match status" value="1"/>
</dbReference>
<proteinExistence type="inferred from homology"/>
<protein>
    <recommendedName>
        <fullName evidence="3">Peptidase S1 domain-containing protein</fullName>
    </recommendedName>
</protein>